<sequence length="159" mass="18045">MKSLLVTSTSGADGKINQYGEENVSPQPRGLKTSRGEAHLDLAQPQPRLLRLGLGPYPHLVCVVLLLEGASQQTPHDTRSPEFLFLFLTECLSGYPSLFISVFFKKKIDILPCLPRVAVCKFWWRGSHFLFRRQSHSLLIPWDTFTFDKETVYTDVLPP</sequence>
<gene>
    <name evidence="2" type="ORF">J4Q44_G00191280</name>
</gene>
<feature type="region of interest" description="Disordered" evidence="1">
    <location>
        <begin position="1"/>
        <end position="31"/>
    </location>
</feature>
<dbReference type="AlphaFoldDB" id="A0AAN8QU97"/>
<evidence type="ECO:0000313" key="2">
    <source>
        <dbReference type="EMBL" id="KAK6311073.1"/>
    </source>
</evidence>
<proteinExistence type="predicted"/>
<protein>
    <submittedName>
        <fullName evidence="2">Uncharacterized protein</fullName>
    </submittedName>
</protein>
<organism evidence="2 3">
    <name type="scientific">Coregonus suidteri</name>
    <dbReference type="NCBI Taxonomy" id="861788"/>
    <lineage>
        <taxon>Eukaryota</taxon>
        <taxon>Metazoa</taxon>
        <taxon>Chordata</taxon>
        <taxon>Craniata</taxon>
        <taxon>Vertebrata</taxon>
        <taxon>Euteleostomi</taxon>
        <taxon>Actinopterygii</taxon>
        <taxon>Neopterygii</taxon>
        <taxon>Teleostei</taxon>
        <taxon>Protacanthopterygii</taxon>
        <taxon>Salmoniformes</taxon>
        <taxon>Salmonidae</taxon>
        <taxon>Coregoninae</taxon>
        <taxon>Coregonus</taxon>
    </lineage>
</organism>
<name>A0AAN8QU97_9TELE</name>
<evidence type="ECO:0000313" key="3">
    <source>
        <dbReference type="Proteomes" id="UP001356427"/>
    </source>
</evidence>
<reference evidence="2 3" key="1">
    <citation type="submission" date="2021-04" db="EMBL/GenBank/DDBJ databases">
        <authorList>
            <person name="De Guttry C."/>
            <person name="Zahm M."/>
            <person name="Klopp C."/>
            <person name="Cabau C."/>
            <person name="Louis A."/>
            <person name="Berthelot C."/>
            <person name="Parey E."/>
            <person name="Roest Crollius H."/>
            <person name="Montfort J."/>
            <person name="Robinson-Rechavi M."/>
            <person name="Bucao C."/>
            <person name="Bouchez O."/>
            <person name="Gislard M."/>
            <person name="Lluch J."/>
            <person name="Milhes M."/>
            <person name="Lampietro C."/>
            <person name="Lopez Roques C."/>
            <person name="Donnadieu C."/>
            <person name="Braasch I."/>
            <person name="Desvignes T."/>
            <person name="Postlethwait J."/>
            <person name="Bobe J."/>
            <person name="Wedekind C."/>
            <person name="Guiguen Y."/>
        </authorList>
    </citation>
    <scope>NUCLEOTIDE SEQUENCE [LARGE SCALE GENOMIC DNA]</scope>
    <source>
        <strain evidence="2">Cs_M1</strain>
        <tissue evidence="2">Blood</tissue>
    </source>
</reference>
<dbReference type="Proteomes" id="UP001356427">
    <property type="component" value="Unassembled WGS sequence"/>
</dbReference>
<keyword evidence="3" id="KW-1185">Reference proteome</keyword>
<comment type="caution">
    <text evidence="2">The sequence shown here is derived from an EMBL/GenBank/DDBJ whole genome shotgun (WGS) entry which is preliminary data.</text>
</comment>
<dbReference type="EMBL" id="JAGTTL010000016">
    <property type="protein sequence ID" value="KAK6311073.1"/>
    <property type="molecule type" value="Genomic_DNA"/>
</dbReference>
<accession>A0AAN8QU97</accession>
<evidence type="ECO:0000256" key="1">
    <source>
        <dbReference type="SAM" id="MobiDB-lite"/>
    </source>
</evidence>
<feature type="compositionally biased region" description="Polar residues" evidence="1">
    <location>
        <begin position="1"/>
        <end position="11"/>
    </location>
</feature>